<keyword evidence="4" id="KW-1185">Reference proteome</keyword>
<feature type="region of interest" description="Disordered" evidence="1">
    <location>
        <begin position="197"/>
        <end position="225"/>
    </location>
</feature>
<dbReference type="PANTHER" id="PTHR35826">
    <property type="entry name" value="PROTEIN ATP6V1FNB-LIKE"/>
    <property type="match status" value="1"/>
</dbReference>
<organism evidence="3 4">
    <name type="scientific">Papilio xuthus</name>
    <name type="common">Asian swallowtail butterfly</name>
    <dbReference type="NCBI Taxonomy" id="66420"/>
    <lineage>
        <taxon>Eukaryota</taxon>
        <taxon>Metazoa</taxon>
        <taxon>Ecdysozoa</taxon>
        <taxon>Arthropoda</taxon>
        <taxon>Hexapoda</taxon>
        <taxon>Insecta</taxon>
        <taxon>Pterygota</taxon>
        <taxon>Neoptera</taxon>
        <taxon>Endopterygota</taxon>
        <taxon>Lepidoptera</taxon>
        <taxon>Glossata</taxon>
        <taxon>Ditrysia</taxon>
        <taxon>Papilionoidea</taxon>
        <taxon>Papilionidae</taxon>
        <taxon>Papilioninae</taxon>
        <taxon>Papilio</taxon>
    </lineage>
</organism>
<evidence type="ECO:0000259" key="2">
    <source>
        <dbReference type="Pfam" id="PF22589"/>
    </source>
</evidence>
<gene>
    <name evidence="3" type="ORF">RR46_02031</name>
</gene>
<evidence type="ECO:0000313" key="4">
    <source>
        <dbReference type="Proteomes" id="UP000053268"/>
    </source>
</evidence>
<dbReference type="AlphaFoldDB" id="A0A194QP67"/>
<evidence type="ECO:0000256" key="1">
    <source>
        <dbReference type="SAM" id="MobiDB-lite"/>
    </source>
</evidence>
<dbReference type="Pfam" id="PF22589">
    <property type="entry name" value="SPMIP1"/>
    <property type="match status" value="1"/>
</dbReference>
<protein>
    <recommendedName>
        <fullName evidence="2">Sperm microtubule inner protein 1 C-terminal domain-containing protein</fullName>
    </recommendedName>
</protein>
<sequence length="225" mass="26436">MPLIDITNPAVIRFLIESYEKETLYRLNWVEKHRERIEKAATLQREPTNYYETDVLAHNAASGMAMTTRDFIASGYNRMKIRDPYTTVQRLRDLRHGHSIVDVGLGDPKEDPRLVRPDEELKSDPIMRPVDPEVNKIIYKPTPEYGRKLYLHTRAKVWPEKKYYFPECSNWDYGWRTRDSSMHQPSFYGIVEHMTRAQRSRVGPQPDPPHYKSSDLPGPTKFDSI</sequence>
<dbReference type="Proteomes" id="UP000053268">
    <property type="component" value="Unassembled WGS sequence"/>
</dbReference>
<evidence type="ECO:0000313" key="3">
    <source>
        <dbReference type="EMBL" id="KPJ05276.1"/>
    </source>
</evidence>
<dbReference type="PANTHER" id="PTHR35826:SF1">
    <property type="entry name" value="PROTEIN ATP6V1FNB-LIKE"/>
    <property type="match status" value="1"/>
</dbReference>
<accession>A0A194QP67</accession>
<proteinExistence type="predicted"/>
<dbReference type="EMBL" id="KQ458756">
    <property type="protein sequence ID" value="KPJ05276.1"/>
    <property type="molecule type" value="Genomic_DNA"/>
</dbReference>
<name>A0A194QP67_PAPXU</name>
<reference evidence="3 4" key="1">
    <citation type="journal article" date="2015" name="Nat. Commun.">
        <title>Outbred genome sequencing and CRISPR/Cas9 gene editing in butterflies.</title>
        <authorList>
            <person name="Li X."/>
            <person name="Fan D."/>
            <person name="Zhang W."/>
            <person name="Liu G."/>
            <person name="Zhang L."/>
            <person name="Zhao L."/>
            <person name="Fang X."/>
            <person name="Chen L."/>
            <person name="Dong Y."/>
            <person name="Chen Y."/>
            <person name="Ding Y."/>
            <person name="Zhao R."/>
            <person name="Feng M."/>
            <person name="Zhu Y."/>
            <person name="Feng Y."/>
            <person name="Jiang X."/>
            <person name="Zhu D."/>
            <person name="Xiang H."/>
            <person name="Feng X."/>
            <person name="Li S."/>
            <person name="Wang J."/>
            <person name="Zhang G."/>
            <person name="Kronforst M.R."/>
            <person name="Wang W."/>
        </authorList>
    </citation>
    <scope>NUCLEOTIDE SEQUENCE [LARGE SCALE GENOMIC DNA]</scope>
    <source>
        <strain evidence="3">Ya'a_city_454_Px</strain>
        <tissue evidence="3">Whole body</tissue>
    </source>
</reference>
<feature type="domain" description="Sperm microtubule inner protein 1 C-terminal" evidence="2">
    <location>
        <begin position="107"/>
        <end position="208"/>
    </location>
</feature>
<dbReference type="InterPro" id="IPR054323">
    <property type="entry name" value="SPMIP1_C"/>
</dbReference>